<keyword evidence="3" id="KW-0472">Membrane</keyword>
<name>A0A382KQ85_9ZZZZ</name>
<dbReference type="Pfam" id="PF02646">
    <property type="entry name" value="RmuC"/>
    <property type="match status" value="1"/>
</dbReference>
<keyword evidence="1" id="KW-0175">Coiled coil</keyword>
<evidence type="ECO:0000256" key="2">
    <source>
        <dbReference type="ARBA" id="ARBA00023172"/>
    </source>
</evidence>
<evidence type="ECO:0008006" key="5">
    <source>
        <dbReference type="Google" id="ProtNLM"/>
    </source>
</evidence>
<dbReference type="InterPro" id="IPR003798">
    <property type="entry name" value="DNA_recombination_RmuC"/>
</dbReference>
<proteinExistence type="predicted"/>
<reference evidence="4" key="1">
    <citation type="submission" date="2018-05" db="EMBL/GenBank/DDBJ databases">
        <authorList>
            <person name="Lanie J.A."/>
            <person name="Ng W.-L."/>
            <person name="Kazmierczak K.M."/>
            <person name="Andrzejewski T.M."/>
            <person name="Davidsen T.M."/>
            <person name="Wayne K.J."/>
            <person name="Tettelin H."/>
            <person name="Glass J.I."/>
            <person name="Rusch D."/>
            <person name="Podicherti R."/>
            <person name="Tsui H.-C.T."/>
            <person name="Winkler M.E."/>
        </authorList>
    </citation>
    <scope>NUCLEOTIDE SEQUENCE</scope>
</reference>
<dbReference type="PANTHER" id="PTHR30563:SF0">
    <property type="entry name" value="DNA RECOMBINATION PROTEIN RMUC"/>
    <property type="match status" value="1"/>
</dbReference>
<protein>
    <recommendedName>
        <fullName evidence="5">DNA recombination protein RmuC</fullName>
    </recommendedName>
</protein>
<feature type="non-terminal residue" evidence="4">
    <location>
        <position position="150"/>
    </location>
</feature>
<dbReference type="GO" id="GO:0006310">
    <property type="term" value="P:DNA recombination"/>
    <property type="evidence" value="ECO:0007669"/>
    <property type="project" value="UniProtKB-KW"/>
</dbReference>
<dbReference type="PANTHER" id="PTHR30563">
    <property type="entry name" value="DNA RECOMBINATION PROTEIN RMUC"/>
    <property type="match status" value="1"/>
</dbReference>
<keyword evidence="2" id="KW-0233">DNA recombination</keyword>
<dbReference type="EMBL" id="UINC01081202">
    <property type="protein sequence ID" value="SVC24831.1"/>
    <property type="molecule type" value="Genomic_DNA"/>
</dbReference>
<evidence type="ECO:0000256" key="3">
    <source>
        <dbReference type="SAM" id="Phobius"/>
    </source>
</evidence>
<keyword evidence="3" id="KW-1133">Transmembrane helix</keyword>
<feature type="transmembrane region" description="Helical" evidence="3">
    <location>
        <begin position="6"/>
        <end position="25"/>
    </location>
</feature>
<dbReference type="AlphaFoldDB" id="A0A382KQ85"/>
<sequence>MDILIGALAATTLMLIAAGIAYFLWQRQRPSPNFESLDTLAATAATLVTAQADLGGRLSQMSEQSAAERAELLRTLQERLDGVSKRMGESLEKSATKTASSLGELGKHLNVIDQAQKNISDLAGQVVGLQDILDNKQTRGAFGEVQLENL</sequence>
<evidence type="ECO:0000256" key="1">
    <source>
        <dbReference type="ARBA" id="ARBA00023054"/>
    </source>
</evidence>
<gene>
    <name evidence="4" type="ORF">METZ01_LOCUS277685</name>
</gene>
<feature type="non-terminal residue" evidence="4">
    <location>
        <position position="1"/>
    </location>
</feature>
<evidence type="ECO:0000313" key="4">
    <source>
        <dbReference type="EMBL" id="SVC24831.1"/>
    </source>
</evidence>
<keyword evidence="3" id="KW-0812">Transmembrane</keyword>
<organism evidence="4">
    <name type="scientific">marine metagenome</name>
    <dbReference type="NCBI Taxonomy" id="408172"/>
    <lineage>
        <taxon>unclassified sequences</taxon>
        <taxon>metagenomes</taxon>
        <taxon>ecological metagenomes</taxon>
    </lineage>
</organism>
<accession>A0A382KQ85</accession>